<gene>
    <name evidence="2" type="ORF">Pla8534_57610</name>
</gene>
<reference evidence="2 3" key="1">
    <citation type="submission" date="2019-02" db="EMBL/GenBank/DDBJ databases">
        <title>Deep-cultivation of Planctomycetes and their phenomic and genomic characterization uncovers novel biology.</title>
        <authorList>
            <person name="Wiegand S."/>
            <person name="Jogler M."/>
            <person name="Boedeker C."/>
            <person name="Pinto D."/>
            <person name="Vollmers J."/>
            <person name="Rivas-Marin E."/>
            <person name="Kohn T."/>
            <person name="Peeters S.H."/>
            <person name="Heuer A."/>
            <person name="Rast P."/>
            <person name="Oberbeckmann S."/>
            <person name="Bunk B."/>
            <person name="Jeske O."/>
            <person name="Meyerdierks A."/>
            <person name="Storesund J.E."/>
            <person name="Kallscheuer N."/>
            <person name="Luecker S."/>
            <person name="Lage O.M."/>
            <person name="Pohl T."/>
            <person name="Merkel B.J."/>
            <person name="Hornburger P."/>
            <person name="Mueller R.-W."/>
            <person name="Bruemmer F."/>
            <person name="Labrenz M."/>
            <person name="Spormann A.M."/>
            <person name="Op den Camp H."/>
            <person name="Overmann J."/>
            <person name="Amann R."/>
            <person name="Jetten M.S.M."/>
            <person name="Mascher T."/>
            <person name="Medema M.H."/>
            <person name="Devos D.P."/>
            <person name="Kaster A.-K."/>
            <person name="Ovreas L."/>
            <person name="Rohde M."/>
            <person name="Galperin M.Y."/>
            <person name="Jogler C."/>
        </authorList>
    </citation>
    <scope>NUCLEOTIDE SEQUENCE [LARGE SCALE GENOMIC DNA]</scope>
    <source>
        <strain evidence="2 3">Pla85_3_4</strain>
    </source>
</reference>
<dbReference type="AlphaFoldDB" id="A0A518E1F8"/>
<dbReference type="Proteomes" id="UP000317648">
    <property type="component" value="Chromosome"/>
</dbReference>
<evidence type="ECO:0000313" key="3">
    <source>
        <dbReference type="Proteomes" id="UP000317648"/>
    </source>
</evidence>
<dbReference type="EMBL" id="CP036433">
    <property type="protein sequence ID" value="QDU97903.1"/>
    <property type="molecule type" value="Genomic_DNA"/>
</dbReference>
<feature type="chain" id="PRO_5022222149" description="Lipoprotein" evidence="1">
    <location>
        <begin position="20"/>
        <end position="56"/>
    </location>
</feature>
<evidence type="ECO:0008006" key="4">
    <source>
        <dbReference type="Google" id="ProtNLM"/>
    </source>
</evidence>
<keyword evidence="3" id="KW-1185">Reference proteome</keyword>
<dbReference type="KEGG" id="lcre:Pla8534_57610"/>
<accession>A0A518E1F8</accession>
<protein>
    <recommendedName>
        <fullName evidence="4">Lipoprotein</fullName>
    </recommendedName>
</protein>
<organism evidence="2 3">
    <name type="scientific">Lignipirellula cremea</name>
    <dbReference type="NCBI Taxonomy" id="2528010"/>
    <lineage>
        <taxon>Bacteria</taxon>
        <taxon>Pseudomonadati</taxon>
        <taxon>Planctomycetota</taxon>
        <taxon>Planctomycetia</taxon>
        <taxon>Pirellulales</taxon>
        <taxon>Pirellulaceae</taxon>
        <taxon>Lignipirellula</taxon>
    </lineage>
</organism>
<evidence type="ECO:0000313" key="2">
    <source>
        <dbReference type="EMBL" id="QDU97903.1"/>
    </source>
</evidence>
<name>A0A518E1F8_9BACT</name>
<evidence type="ECO:0000256" key="1">
    <source>
        <dbReference type="SAM" id="SignalP"/>
    </source>
</evidence>
<dbReference type="PROSITE" id="PS51257">
    <property type="entry name" value="PROKAR_LIPOPROTEIN"/>
    <property type="match status" value="1"/>
</dbReference>
<proteinExistence type="predicted"/>
<feature type="signal peptide" evidence="1">
    <location>
        <begin position="1"/>
        <end position="19"/>
    </location>
</feature>
<keyword evidence="1" id="KW-0732">Signal</keyword>
<sequence precursor="true">MKLAALIAAVLVASLLAGCANVMPQGAGEERELQQQLRQTDAERLPYPRGVHGGIL</sequence>
<dbReference type="RefSeq" id="WP_197442664.1">
    <property type="nucleotide sequence ID" value="NZ_CP036433.1"/>
</dbReference>